<dbReference type="Gene3D" id="3.10.310.10">
    <property type="entry name" value="Diaminopimelate Epimerase, Chain A, domain 1"/>
    <property type="match status" value="2"/>
</dbReference>
<accession>A0ABU1JKS9</accession>
<evidence type="ECO:0000256" key="1">
    <source>
        <dbReference type="ARBA" id="ARBA00007529"/>
    </source>
</evidence>
<dbReference type="PIRSF" id="PIRSF029792">
    <property type="entry name" value="Pro_racemase"/>
    <property type="match status" value="1"/>
</dbReference>
<dbReference type="EC" id="4.2.1.77" evidence="2"/>
<gene>
    <name evidence="2" type="ORF">E9232_001739</name>
</gene>
<protein>
    <submittedName>
        <fullName evidence="2">Trans-L-3-hydroxyproline dehydratase</fullName>
        <ecNumber evidence="2">4.2.1.77</ecNumber>
    </submittedName>
</protein>
<dbReference type="PANTHER" id="PTHR33442:SF1">
    <property type="entry name" value="TRANS-3-HYDROXY-L-PROLINE DEHYDRATASE"/>
    <property type="match status" value="1"/>
</dbReference>
<dbReference type="InterPro" id="IPR008794">
    <property type="entry name" value="Pro_racemase_fam"/>
</dbReference>
<evidence type="ECO:0000313" key="3">
    <source>
        <dbReference type="Proteomes" id="UP001262410"/>
    </source>
</evidence>
<comment type="caution">
    <text evidence="2">The sequence shown here is derived from an EMBL/GenBank/DDBJ whole genome shotgun (WGS) entry which is preliminary data.</text>
</comment>
<dbReference type="Pfam" id="PF05544">
    <property type="entry name" value="Pro_racemase"/>
    <property type="match status" value="1"/>
</dbReference>
<dbReference type="EMBL" id="JAVDPW010000003">
    <property type="protein sequence ID" value="MDR6289224.1"/>
    <property type="molecule type" value="Genomic_DNA"/>
</dbReference>
<dbReference type="PANTHER" id="PTHR33442">
    <property type="entry name" value="TRANS-3-HYDROXY-L-PROLINE DEHYDRATASE"/>
    <property type="match status" value="1"/>
</dbReference>
<organism evidence="2 3">
    <name type="scientific">Inquilinus ginsengisoli</name>
    <dbReference type="NCBI Taxonomy" id="363840"/>
    <lineage>
        <taxon>Bacteria</taxon>
        <taxon>Pseudomonadati</taxon>
        <taxon>Pseudomonadota</taxon>
        <taxon>Alphaproteobacteria</taxon>
        <taxon>Rhodospirillales</taxon>
        <taxon>Rhodospirillaceae</taxon>
        <taxon>Inquilinus</taxon>
    </lineage>
</organism>
<sequence length="340" mass="36662">MAPIRYTVTDMHTAGEPVRIFTGGVPELRGATLLEKRRDAMANHDSVRRHLMFEPRGHREMYGVWPTSPSHPGAALAVLFTHNEGYSTMCGHATIALGRWVLDQGLVPKQAPETRFVLECPCGPVEVFVAVDADGRIGDVAFESVPAFLAVPDLRVEVPGLGPVTLDIAYGGAFYAILPASRLGLDLRRTPVAALHDAMTRITGHLRATETIRHPREPDLGFLYGTILTDDAVPGQGPSWNLCWFGDGQIDRSPTGSGVTARLALEHAKGRIASGVDWEVRGLSGAPFTGRIARLTADGVVARVAGRGHYAGEASFTIEPDDPLPDGLAVPERLETLWSR</sequence>
<name>A0ABU1JKS9_9PROT</name>
<dbReference type="SUPFAM" id="SSF54506">
    <property type="entry name" value="Diaminopimelate epimerase-like"/>
    <property type="match status" value="1"/>
</dbReference>
<dbReference type="GO" id="GO:0050346">
    <property type="term" value="F:trans-L-3-hydroxyproline dehydratase activity"/>
    <property type="evidence" value="ECO:0007669"/>
    <property type="project" value="UniProtKB-EC"/>
</dbReference>
<reference evidence="2 3" key="1">
    <citation type="submission" date="2023-07" db="EMBL/GenBank/DDBJ databases">
        <title>Sorghum-associated microbial communities from plants grown in Nebraska, USA.</title>
        <authorList>
            <person name="Schachtman D."/>
        </authorList>
    </citation>
    <scope>NUCLEOTIDE SEQUENCE [LARGE SCALE GENOMIC DNA]</scope>
    <source>
        <strain evidence="2 3">584</strain>
    </source>
</reference>
<evidence type="ECO:0000313" key="2">
    <source>
        <dbReference type="EMBL" id="MDR6289224.1"/>
    </source>
</evidence>
<dbReference type="RefSeq" id="WP_309793424.1">
    <property type="nucleotide sequence ID" value="NZ_JAVDPW010000003.1"/>
</dbReference>
<proteinExistence type="inferred from homology"/>
<comment type="similarity">
    <text evidence="1">Belongs to the proline racemase family.</text>
</comment>
<dbReference type="SFLD" id="SFLDS00028">
    <property type="entry name" value="Proline_Racemase"/>
    <property type="match status" value="1"/>
</dbReference>
<dbReference type="Proteomes" id="UP001262410">
    <property type="component" value="Unassembled WGS sequence"/>
</dbReference>
<keyword evidence="3" id="KW-1185">Reference proteome</keyword>
<keyword evidence="2" id="KW-0456">Lyase</keyword>